<sequence>MCLFITSLNSGSNGNCYYIGNDDEAILVDAGISCRETEKRMARLGLPMSKVKAIFVSHEHSDHIRGIPVLAKKFNLPVYITPGTLLHSGSMIDLQQVHNLKEFETVTIGALNITSFPKVHDAAEPHSFIVSCRDVKVGIFTDLGIVCDQLIRHFAQCHAAFLEANYDEEMLANGGYPYHLKRRISGGKGHLSNKQALDLFLTHRPAHMTHLLLAHLSKNNNDPQLVEDLFKNYADGVHVVVASRHEETPVYYIDGTGGKPLEVLGQLDLGLISPLPYPA</sequence>
<dbReference type="SMART" id="SM00849">
    <property type="entry name" value="Lactamase_B"/>
    <property type="match status" value="1"/>
</dbReference>
<evidence type="ECO:0000313" key="2">
    <source>
        <dbReference type="EMBL" id="GAA3994252.1"/>
    </source>
</evidence>
<dbReference type="InterPro" id="IPR052533">
    <property type="entry name" value="WalJ/YycJ-like"/>
</dbReference>
<dbReference type="SUPFAM" id="SSF56281">
    <property type="entry name" value="Metallo-hydrolase/oxidoreductase"/>
    <property type="match status" value="1"/>
</dbReference>
<evidence type="ECO:0000259" key="1">
    <source>
        <dbReference type="SMART" id="SM00849"/>
    </source>
</evidence>
<name>A0ABP7R948_9SPHI</name>
<organism evidence="2 3">
    <name type="scientific">Mucilaginibacter dorajii</name>
    <dbReference type="NCBI Taxonomy" id="692994"/>
    <lineage>
        <taxon>Bacteria</taxon>
        <taxon>Pseudomonadati</taxon>
        <taxon>Bacteroidota</taxon>
        <taxon>Sphingobacteriia</taxon>
        <taxon>Sphingobacteriales</taxon>
        <taxon>Sphingobacteriaceae</taxon>
        <taxon>Mucilaginibacter</taxon>
    </lineage>
</organism>
<dbReference type="EMBL" id="BAAAZC010000053">
    <property type="protein sequence ID" value="GAA3994252.1"/>
    <property type="molecule type" value="Genomic_DNA"/>
</dbReference>
<dbReference type="PANTHER" id="PTHR47619">
    <property type="entry name" value="METALLO-HYDROLASE YYCJ-RELATED"/>
    <property type="match status" value="1"/>
</dbReference>
<proteinExistence type="predicted"/>
<protein>
    <submittedName>
        <fullName evidence="2">MBL fold metallo-hydrolase</fullName>
    </submittedName>
</protein>
<dbReference type="Proteomes" id="UP001500742">
    <property type="component" value="Unassembled WGS sequence"/>
</dbReference>
<gene>
    <name evidence="2" type="ORF">GCM10022210_55480</name>
</gene>
<dbReference type="Gene3D" id="3.60.15.10">
    <property type="entry name" value="Ribonuclease Z/Hydroxyacylglutathione hydrolase-like"/>
    <property type="match status" value="1"/>
</dbReference>
<dbReference type="InterPro" id="IPR036866">
    <property type="entry name" value="RibonucZ/Hydroxyglut_hydro"/>
</dbReference>
<evidence type="ECO:0000313" key="3">
    <source>
        <dbReference type="Proteomes" id="UP001500742"/>
    </source>
</evidence>
<comment type="caution">
    <text evidence="2">The sequence shown here is derived from an EMBL/GenBank/DDBJ whole genome shotgun (WGS) entry which is preliminary data.</text>
</comment>
<dbReference type="InterPro" id="IPR001279">
    <property type="entry name" value="Metallo-B-lactamas"/>
</dbReference>
<accession>A0ABP7R948</accession>
<keyword evidence="3" id="KW-1185">Reference proteome</keyword>
<reference evidence="3" key="1">
    <citation type="journal article" date="2019" name="Int. J. Syst. Evol. Microbiol.">
        <title>The Global Catalogue of Microorganisms (GCM) 10K type strain sequencing project: providing services to taxonomists for standard genome sequencing and annotation.</title>
        <authorList>
            <consortium name="The Broad Institute Genomics Platform"/>
            <consortium name="The Broad Institute Genome Sequencing Center for Infectious Disease"/>
            <person name="Wu L."/>
            <person name="Ma J."/>
        </authorList>
    </citation>
    <scope>NUCLEOTIDE SEQUENCE [LARGE SCALE GENOMIC DNA]</scope>
    <source>
        <strain evidence="3">JCM 16601</strain>
    </source>
</reference>
<dbReference type="RefSeq" id="WP_259096598.1">
    <property type="nucleotide sequence ID" value="NZ_BAAAZC010000053.1"/>
</dbReference>
<feature type="domain" description="Metallo-beta-lactamase" evidence="1">
    <location>
        <begin position="13"/>
        <end position="188"/>
    </location>
</feature>
<dbReference type="PANTHER" id="PTHR47619:SF1">
    <property type="entry name" value="EXODEOXYRIBONUCLEASE WALJ"/>
    <property type="match status" value="1"/>
</dbReference>
<dbReference type="Pfam" id="PF12706">
    <property type="entry name" value="Lactamase_B_2"/>
    <property type="match status" value="1"/>
</dbReference>